<feature type="domain" description="Aminoglycoside phosphotransferase" evidence="10">
    <location>
        <begin position="27"/>
        <end position="240"/>
    </location>
</feature>
<comment type="similarity">
    <text evidence="7 8">Belongs to the pseudomonas-type ThrB family.</text>
</comment>
<dbReference type="Gene3D" id="3.30.200.20">
    <property type="entry name" value="Phosphorylase Kinase, domain 1"/>
    <property type="match status" value="1"/>
</dbReference>
<protein>
    <recommendedName>
        <fullName evidence="8 9">Homoserine kinase</fullName>
        <shortName evidence="8">HK</shortName>
        <shortName evidence="8">HSK</shortName>
        <ecNumber evidence="8 9">2.7.1.39</ecNumber>
    </recommendedName>
</protein>
<dbReference type="InterPro" id="IPR002575">
    <property type="entry name" value="Aminoglycoside_PTrfase"/>
</dbReference>
<evidence type="ECO:0000256" key="2">
    <source>
        <dbReference type="ARBA" id="ARBA00022679"/>
    </source>
</evidence>
<dbReference type="InterPro" id="IPR011009">
    <property type="entry name" value="Kinase-like_dom_sf"/>
</dbReference>
<dbReference type="EC" id="2.7.1.39" evidence="8 9"/>
<evidence type="ECO:0000259" key="10">
    <source>
        <dbReference type="Pfam" id="PF01636"/>
    </source>
</evidence>
<dbReference type="InterPro" id="IPR005280">
    <property type="entry name" value="Homoserine_kinase_II"/>
</dbReference>
<gene>
    <name evidence="8" type="primary">thrB</name>
    <name evidence="11" type="ORF">DN730_06915</name>
</gene>
<evidence type="ECO:0000256" key="3">
    <source>
        <dbReference type="ARBA" id="ARBA00022697"/>
    </source>
</evidence>
<dbReference type="PANTHER" id="PTHR21064">
    <property type="entry name" value="AMINOGLYCOSIDE PHOSPHOTRANSFERASE DOMAIN-CONTAINING PROTEIN-RELATED"/>
    <property type="match status" value="1"/>
</dbReference>
<keyword evidence="1 8" id="KW-0028">Amino-acid biosynthesis</keyword>
<evidence type="ECO:0000256" key="7">
    <source>
        <dbReference type="ARBA" id="ARBA00038240"/>
    </source>
</evidence>
<dbReference type="GO" id="GO:0004413">
    <property type="term" value="F:homoserine kinase activity"/>
    <property type="evidence" value="ECO:0007669"/>
    <property type="project" value="UniProtKB-UniRule"/>
</dbReference>
<evidence type="ECO:0000256" key="5">
    <source>
        <dbReference type="ARBA" id="ARBA00022777"/>
    </source>
</evidence>
<dbReference type="Gene3D" id="3.90.1200.10">
    <property type="match status" value="1"/>
</dbReference>
<name>A0A370UC09_9GAMM</name>
<comment type="caution">
    <text evidence="11">The sequence shown here is derived from an EMBL/GenBank/DDBJ whole genome shotgun (WGS) entry which is preliminary data.</text>
</comment>
<evidence type="ECO:0000313" key="11">
    <source>
        <dbReference type="EMBL" id="RDL45333.1"/>
    </source>
</evidence>
<comment type="catalytic activity">
    <reaction evidence="8">
        <text>L-homoserine + ATP = O-phospho-L-homoserine + ADP + H(+)</text>
        <dbReference type="Rhea" id="RHEA:13985"/>
        <dbReference type="ChEBI" id="CHEBI:15378"/>
        <dbReference type="ChEBI" id="CHEBI:30616"/>
        <dbReference type="ChEBI" id="CHEBI:57476"/>
        <dbReference type="ChEBI" id="CHEBI:57590"/>
        <dbReference type="ChEBI" id="CHEBI:456216"/>
        <dbReference type="EC" id="2.7.1.39"/>
    </reaction>
</comment>
<dbReference type="EMBL" id="QKRA01000002">
    <property type="protein sequence ID" value="RDL45333.1"/>
    <property type="molecule type" value="Genomic_DNA"/>
</dbReference>
<dbReference type="InterPro" id="IPR050249">
    <property type="entry name" value="Pseudomonas-type_ThrB"/>
</dbReference>
<dbReference type="RefSeq" id="WP_115467366.1">
    <property type="nucleotide sequence ID" value="NZ_QKRA01000002.1"/>
</dbReference>
<comment type="pathway">
    <text evidence="8">Amino-acid biosynthesis; L-threonine biosynthesis; L-threonine from L-aspartate: step 4/5.</text>
</comment>
<dbReference type="NCBIfam" id="TIGR00938">
    <property type="entry name" value="thrB_alt"/>
    <property type="match status" value="1"/>
</dbReference>
<organism evidence="11 12">
    <name type="scientific">Marinomonas piezotolerans</name>
    <dbReference type="NCBI Taxonomy" id="2213058"/>
    <lineage>
        <taxon>Bacteria</taxon>
        <taxon>Pseudomonadati</taxon>
        <taxon>Pseudomonadota</taxon>
        <taxon>Gammaproteobacteria</taxon>
        <taxon>Oceanospirillales</taxon>
        <taxon>Oceanospirillaceae</taxon>
        <taxon>Marinomonas</taxon>
    </lineage>
</organism>
<dbReference type="NCBIfam" id="NF003558">
    <property type="entry name" value="PRK05231.1"/>
    <property type="match status" value="1"/>
</dbReference>
<keyword evidence="3 8" id="KW-0791">Threonine biosynthesis</keyword>
<dbReference type="Proteomes" id="UP000254326">
    <property type="component" value="Unassembled WGS sequence"/>
</dbReference>
<evidence type="ECO:0000256" key="9">
    <source>
        <dbReference type="NCBIfam" id="TIGR00938"/>
    </source>
</evidence>
<keyword evidence="4 8" id="KW-0547">Nucleotide-binding</keyword>
<evidence type="ECO:0000256" key="4">
    <source>
        <dbReference type="ARBA" id="ARBA00022741"/>
    </source>
</evidence>
<keyword evidence="5 8" id="KW-0418">Kinase</keyword>
<keyword evidence="6 8" id="KW-0067">ATP-binding</keyword>
<dbReference type="UniPathway" id="UPA00050">
    <property type="reaction ID" value="UER00064"/>
</dbReference>
<dbReference type="GO" id="GO:0009088">
    <property type="term" value="P:threonine biosynthetic process"/>
    <property type="evidence" value="ECO:0007669"/>
    <property type="project" value="UniProtKB-UniRule"/>
</dbReference>
<accession>A0A370UC09</accession>
<dbReference type="AlphaFoldDB" id="A0A370UC09"/>
<reference evidence="11 12" key="1">
    <citation type="submission" date="2018-06" db="EMBL/GenBank/DDBJ databases">
        <title>Marinomonas sp. YLB-05 draft genome sequence.</title>
        <authorList>
            <person name="Yu L."/>
            <person name="Tang X."/>
        </authorList>
    </citation>
    <scope>NUCLEOTIDE SEQUENCE [LARGE SCALE GENOMIC DNA]</scope>
    <source>
        <strain evidence="11 12">YLB-05</strain>
    </source>
</reference>
<keyword evidence="12" id="KW-1185">Reference proteome</keyword>
<evidence type="ECO:0000256" key="6">
    <source>
        <dbReference type="ARBA" id="ARBA00022840"/>
    </source>
</evidence>
<sequence>MAVYTTLTDSDMRGLVADYYLGELVSFQGISGGVENTNYFLTTTTGKYVLTLFEEFELEEVPYFLDVVAHLKHKGFNVPAALIDNHGERLRVVKGRPAIIVDCFAGGLLEGTTVESCRLMGKVLAQLHSAGMDFPEHRESHRGMDWWRATSKSLAPELPPEQSRLLLEQIAEFDTFIGEYDDQLAKGTIHGDLFYNNTLFEGDQLSAIIDFYNACYSWLMYDLAIVVNDWCTDFSTGELDMDKYHALINEYVHERKPSAAEIVSWPHMLRIAGVRFWLSRLEAWHGAKDDPERLAQQHDPEEFQRIVASRVRFAPSLMEN</sequence>
<keyword evidence="2 8" id="KW-0808">Transferase</keyword>
<evidence type="ECO:0000256" key="1">
    <source>
        <dbReference type="ARBA" id="ARBA00022605"/>
    </source>
</evidence>
<dbReference type="PANTHER" id="PTHR21064:SF6">
    <property type="entry name" value="AMINOGLYCOSIDE PHOSPHOTRANSFERASE DOMAIN-CONTAINING PROTEIN"/>
    <property type="match status" value="1"/>
</dbReference>
<dbReference type="HAMAP" id="MF_00301">
    <property type="entry name" value="Homoser_kinase_2"/>
    <property type="match status" value="1"/>
</dbReference>
<dbReference type="GO" id="GO:0005524">
    <property type="term" value="F:ATP binding"/>
    <property type="evidence" value="ECO:0007669"/>
    <property type="project" value="UniProtKB-KW"/>
</dbReference>
<dbReference type="OrthoDB" id="9777460at2"/>
<evidence type="ECO:0000256" key="8">
    <source>
        <dbReference type="HAMAP-Rule" id="MF_00301"/>
    </source>
</evidence>
<dbReference type="SUPFAM" id="SSF56112">
    <property type="entry name" value="Protein kinase-like (PK-like)"/>
    <property type="match status" value="1"/>
</dbReference>
<dbReference type="Pfam" id="PF01636">
    <property type="entry name" value="APH"/>
    <property type="match status" value="1"/>
</dbReference>
<evidence type="ECO:0000313" key="12">
    <source>
        <dbReference type="Proteomes" id="UP000254326"/>
    </source>
</evidence>
<dbReference type="CDD" id="cd05153">
    <property type="entry name" value="HomoserineK_II"/>
    <property type="match status" value="1"/>
</dbReference>
<proteinExistence type="inferred from homology"/>